<dbReference type="HOGENOM" id="CLU_1159916_0_0_9"/>
<keyword evidence="1" id="KW-0472">Membrane</keyword>
<gene>
    <name evidence="2" type="ORF">HMPREF9103_02505</name>
</gene>
<accession>G9ZRY8</accession>
<keyword evidence="1" id="KW-0812">Transmembrane</keyword>
<comment type="caution">
    <text evidence="2">The sequence shown here is derived from an EMBL/GenBank/DDBJ whole genome shotgun (WGS) entry which is preliminary data.</text>
</comment>
<keyword evidence="3" id="KW-1185">Reference proteome</keyword>
<organism evidence="2 3">
    <name type="scientific">Lentilactobacillus parafarraginis F0439</name>
    <dbReference type="NCBI Taxonomy" id="797515"/>
    <lineage>
        <taxon>Bacteria</taxon>
        <taxon>Bacillati</taxon>
        <taxon>Bacillota</taxon>
        <taxon>Bacilli</taxon>
        <taxon>Lactobacillales</taxon>
        <taxon>Lactobacillaceae</taxon>
        <taxon>Lentilactobacillus</taxon>
    </lineage>
</organism>
<evidence type="ECO:0000256" key="1">
    <source>
        <dbReference type="SAM" id="Phobius"/>
    </source>
</evidence>
<dbReference type="PATRIC" id="fig|797515.3.peg.2259"/>
<proteinExistence type="predicted"/>
<sequence length="239" mass="26881">MIFPQFFLTVIFSVAITELLEKIASRRLRGSLVAVILLVTLLLSLDVQHNHIKFEISSPEINYQLSKSQGFSYHKGLAWYKITNQYEYENLMGHIGVADYLPQKMRSSFDTVAAPEHYAIIGNTNVVIPTKIQSGPNQATISIDGQNPLSHVELPFAIYNTHYRVTLDGKSIPLSKSHRSLLIINHISSGPHKIHVVYQNFLMTGAVILLSLFGLAMLMMPSKQQRLDESKSNPLYKTS</sequence>
<evidence type="ECO:0000313" key="2">
    <source>
        <dbReference type="EMBL" id="EHL96169.1"/>
    </source>
</evidence>
<dbReference type="RefSeq" id="WP_008214478.1">
    <property type="nucleotide sequence ID" value="NZ_JH415058.1"/>
</dbReference>
<evidence type="ECO:0000313" key="3">
    <source>
        <dbReference type="Proteomes" id="UP000004625"/>
    </source>
</evidence>
<dbReference type="AlphaFoldDB" id="G9ZRY8"/>
<feature type="transmembrane region" description="Helical" evidence="1">
    <location>
        <begin position="201"/>
        <end position="220"/>
    </location>
</feature>
<dbReference type="Proteomes" id="UP000004625">
    <property type="component" value="Unassembled WGS sequence"/>
</dbReference>
<keyword evidence="1" id="KW-1133">Transmembrane helix</keyword>
<name>G9ZRY8_9LACO</name>
<reference evidence="2 3" key="1">
    <citation type="submission" date="2011-09" db="EMBL/GenBank/DDBJ databases">
        <authorList>
            <person name="Weinstock G."/>
            <person name="Sodergren E."/>
            <person name="Clifton S."/>
            <person name="Fulton L."/>
            <person name="Fulton B."/>
            <person name="Courtney L."/>
            <person name="Fronick C."/>
            <person name="Harrison M."/>
            <person name="Strong C."/>
            <person name="Farmer C."/>
            <person name="Delahaunty K."/>
            <person name="Markovic C."/>
            <person name="Hall O."/>
            <person name="Minx P."/>
            <person name="Tomlinson C."/>
            <person name="Mitreva M."/>
            <person name="Hou S."/>
            <person name="Chen J."/>
            <person name="Wollam A."/>
            <person name="Pepin K.H."/>
            <person name="Johnson M."/>
            <person name="Bhonagiri V."/>
            <person name="Zhang X."/>
            <person name="Suruliraj S."/>
            <person name="Warren W."/>
            <person name="Chinwalla A."/>
            <person name="Mardis E.R."/>
            <person name="Wilson R.K."/>
        </authorList>
    </citation>
    <scope>NUCLEOTIDE SEQUENCE [LARGE SCALE GENOMIC DNA]</scope>
    <source>
        <strain evidence="2 3">F0439</strain>
    </source>
</reference>
<dbReference type="EMBL" id="AGEY01000189">
    <property type="protein sequence ID" value="EHL96169.1"/>
    <property type="molecule type" value="Genomic_DNA"/>
</dbReference>
<protein>
    <submittedName>
        <fullName evidence="2">Uncharacterized protein</fullName>
    </submittedName>
</protein>
<dbReference type="STRING" id="797515.HMPREF9103_02505"/>